<evidence type="ECO:0000313" key="2">
    <source>
        <dbReference type="Proteomes" id="UP000054564"/>
    </source>
</evidence>
<name>A0A0L0VQV4_9BASI</name>
<dbReference type="AlphaFoldDB" id="A0A0L0VQV4"/>
<sequence>MSKGKHVMWRLSLQEHIYLSPILDQAKGRVQSVHKLTTWVKPHLKKFEDYLISKHQDDSAVQHSAPVTC</sequence>
<dbReference type="STRING" id="1165861.A0A0L0VQV4"/>
<keyword evidence="2" id="KW-1185">Reference proteome</keyword>
<comment type="caution">
    <text evidence="1">The sequence shown here is derived from an EMBL/GenBank/DDBJ whole genome shotgun (WGS) entry which is preliminary data.</text>
</comment>
<reference evidence="2" key="1">
    <citation type="submission" date="2014-03" db="EMBL/GenBank/DDBJ databases">
        <title>The Genome Sequence of Puccinia striiformis f. sp. tritici PST-78.</title>
        <authorList>
            <consortium name="The Broad Institute Genome Sequencing Platform"/>
            <person name="Cuomo C."/>
            <person name="Hulbert S."/>
            <person name="Chen X."/>
            <person name="Walker B."/>
            <person name="Young S.K."/>
            <person name="Zeng Q."/>
            <person name="Gargeya S."/>
            <person name="Fitzgerald M."/>
            <person name="Haas B."/>
            <person name="Abouelleil A."/>
            <person name="Alvarado L."/>
            <person name="Arachchi H.M."/>
            <person name="Berlin A.M."/>
            <person name="Chapman S.B."/>
            <person name="Goldberg J."/>
            <person name="Griggs A."/>
            <person name="Gujja S."/>
            <person name="Hansen M."/>
            <person name="Howarth C."/>
            <person name="Imamovic A."/>
            <person name="Larimer J."/>
            <person name="McCowan C."/>
            <person name="Montmayeur A."/>
            <person name="Murphy C."/>
            <person name="Neiman D."/>
            <person name="Pearson M."/>
            <person name="Priest M."/>
            <person name="Roberts A."/>
            <person name="Saif S."/>
            <person name="Shea T."/>
            <person name="Sisk P."/>
            <person name="Sykes S."/>
            <person name="Wortman J."/>
            <person name="Nusbaum C."/>
            <person name="Birren B."/>
        </authorList>
    </citation>
    <scope>NUCLEOTIDE SEQUENCE [LARGE SCALE GENOMIC DNA]</scope>
    <source>
        <strain evidence="2">race PST-78</strain>
    </source>
</reference>
<protein>
    <submittedName>
        <fullName evidence="1">Uncharacterized protein</fullName>
    </submittedName>
</protein>
<proteinExistence type="predicted"/>
<gene>
    <name evidence="1" type="ORF">PSTG_05094</name>
</gene>
<dbReference type="Proteomes" id="UP000054564">
    <property type="component" value="Unassembled WGS sequence"/>
</dbReference>
<evidence type="ECO:0000313" key="1">
    <source>
        <dbReference type="EMBL" id="KNF01663.1"/>
    </source>
</evidence>
<accession>A0A0L0VQV4</accession>
<dbReference type="EMBL" id="AJIL01000028">
    <property type="protein sequence ID" value="KNF01663.1"/>
    <property type="molecule type" value="Genomic_DNA"/>
</dbReference>
<organism evidence="1 2">
    <name type="scientific">Puccinia striiformis f. sp. tritici PST-78</name>
    <dbReference type="NCBI Taxonomy" id="1165861"/>
    <lineage>
        <taxon>Eukaryota</taxon>
        <taxon>Fungi</taxon>
        <taxon>Dikarya</taxon>
        <taxon>Basidiomycota</taxon>
        <taxon>Pucciniomycotina</taxon>
        <taxon>Pucciniomycetes</taxon>
        <taxon>Pucciniales</taxon>
        <taxon>Pucciniaceae</taxon>
        <taxon>Puccinia</taxon>
    </lineage>
</organism>